<dbReference type="PANTHER" id="PTHR43866">
    <property type="entry name" value="MALONATE-SEMIALDEHYDE DEHYDROGENASE"/>
    <property type="match status" value="1"/>
</dbReference>
<dbReference type="InterPro" id="IPR016161">
    <property type="entry name" value="Ald_DH/histidinol_DH"/>
</dbReference>
<dbReference type="Gene3D" id="3.40.309.10">
    <property type="entry name" value="Aldehyde Dehydrogenase, Chain A, domain 2"/>
    <property type="match status" value="1"/>
</dbReference>
<protein>
    <submittedName>
        <fullName evidence="3">CoA-acylating methylmalonate-semialdehyde dehydrogenase</fullName>
    </submittedName>
</protein>
<feature type="domain" description="Aldehyde dehydrogenase" evidence="2">
    <location>
        <begin position="21"/>
        <end position="478"/>
    </location>
</feature>
<dbReference type="InterPro" id="IPR016162">
    <property type="entry name" value="Ald_DH_N"/>
</dbReference>
<dbReference type="InterPro" id="IPR010061">
    <property type="entry name" value="MeMal-semiAld_DH"/>
</dbReference>
<evidence type="ECO:0000313" key="3">
    <source>
        <dbReference type="EMBL" id="MBI1682845.1"/>
    </source>
</evidence>
<accession>A0ABS0SV82</accession>
<sequence>MRSIPHFVGGRAVEGVSARLGDVFDPNTGKVQARVALASAEELNAAIADAKAAQPAWAATNPQRRARVMFEFKRLLEIHMDELAELLSSEHGKVIADSKGDIQRGLEVIEFACGIPHLLKGEYTQGAGPGIDVYSMRQALGVVAGITPFNFPAMIPMWMFGPAIACGNAFILKPSERDPSVPVRLAELMIEAGLPPGVLNVVHGDKDCVEAILDHPDIKAVSFVGSSDIAQSVFQRAGAAGKRVQAMGGAKNHGVVLPDADLDQATADIIGAAYGSAGERCMALPVVVPVGEKTAVALREKLVSAIGGLRVGVSTDKDAHYGPVVSAAHKARIEGYIQLGVDEGAELVVDGRGFALQGHEDGFFVGPTLFDHVKPASRSYQDEIFGPVLQMVRAQSLEEGIQLASRHQYGNGVAIFTRNGDAARDFADQVEVGMVGINVPIPVPVAYHSFGGWKRSGFGDLNQYGLDGVRFYTRTKTVTQRWPKGGAVLDQSFVIPTMR</sequence>
<dbReference type="InterPro" id="IPR016163">
    <property type="entry name" value="Ald_DH_C"/>
</dbReference>
<proteinExistence type="predicted"/>
<dbReference type="RefSeq" id="WP_198574790.1">
    <property type="nucleotide sequence ID" value="NZ_JADWOX010000002.1"/>
</dbReference>
<organism evidence="3 4">
    <name type="scientific">Caulobacter hibisci</name>
    <dbReference type="NCBI Taxonomy" id="2035993"/>
    <lineage>
        <taxon>Bacteria</taxon>
        <taxon>Pseudomonadati</taxon>
        <taxon>Pseudomonadota</taxon>
        <taxon>Alphaproteobacteria</taxon>
        <taxon>Caulobacterales</taxon>
        <taxon>Caulobacteraceae</taxon>
        <taxon>Caulobacter</taxon>
    </lineage>
</organism>
<dbReference type="NCBIfam" id="TIGR01722">
    <property type="entry name" value="MMSDH"/>
    <property type="match status" value="1"/>
</dbReference>
<dbReference type="Proteomes" id="UP000639859">
    <property type="component" value="Unassembled WGS sequence"/>
</dbReference>
<keyword evidence="4" id="KW-1185">Reference proteome</keyword>
<comment type="caution">
    <text evidence="3">The sequence shown here is derived from an EMBL/GenBank/DDBJ whole genome shotgun (WGS) entry which is preliminary data.</text>
</comment>
<gene>
    <name evidence="3" type="ORF">I4Q42_04095</name>
</gene>
<dbReference type="Pfam" id="PF00171">
    <property type="entry name" value="Aldedh"/>
    <property type="match status" value="1"/>
</dbReference>
<evidence type="ECO:0000259" key="2">
    <source>
        <dbReference type="Pfam" id="PF00171"/>
    </source>
</evidence>
<dbReference type="Gene3D" id="3.40.605.10">
    <property type="entry name" value="Aldehyde Dehydrogenase, Chain A, domain 1"/>
    <property type="match status" value="1"/>
</dbReference>
<keyword evidence="1" id="KW-0560">Oxidoreductase</keyword>
<dbReference type="CDD" id="cd07085">
    <property type="entry name" value="ALDH_F6_MMSDH"/>
    <property type="match status" value="1"/>
</dbReference>
<dbReference type="SUPFAM" id="SSF53720">
    <property type="entry name" value="ALDH-like"/>
    <property type="match status" value="1"/>
</dbReference>
<dbReference type="EMBL" id="JADWOX010000002">
    <property type="protein sequence ID" value="MBI1682845.1"/>
    <property type="molecule type" value="Genomic_DNA"/>
</dbReference>
<evidence type="ECO:0000256" key="1">
    <source>
        <dbReference type="ARBA" id="ARBA00023002"/>
    </source>
</evidence>
<dbReference type="InterPro" id="IPR015590">
    <property type="entry name" value="Aldehyde_DH_dom"/>
</dbReference>
<name>A0ABS0SV82_9CAUL</name>
<reference evidence="3 4" key="1">
    <citation type="submission" date="2020-11" db="EMBL/GenBank/DDBJ databases">
        <title>genome sequence of strain KACC 18849.</title>
        <authorList>
            <person name="Gao J."/>
            <person name="Zhang X."/>
        </authorList>
    </citation>
    <scope>NUCLEOTIDE SEQUENCE [LARGE SCALE GENOMIC DNA]</scope>
    <source>
        <strain evidence="3 4">KACC 18849</strain>
    </source>
</reference>
<evidence type="ECO:0000313" key="4">
    <source>
        <dbReference type="Proteomes" id="UP000639859"/>
    </source>
</evidence>
<dbReference type="PANTHER" id="PTHR43866:SF4">
    <property type="entry name" value="MALONATE-SEMIALDEHYDE DEHYDROGENASE"/>
    <property type="match status" value="1"/>
</dbReference>